<reference evidence="3 4" key="1">
    <citation type="submission" date="2018-05" db="EMBL/GenBank/DDBJ databases">
        <title>Complete genome sequence of sponge-derived Streptomyces sp. HNM0039.</title>
        <authorList>
            <person name="Huang X."/>
            <person name="Zhou S."/>
        </authorList>
    </citation>
    <scope>NUCLEOTIDE SEQUENCE [LARGE SCALE GENOMIC DNA]</scope>
    <source>
        <strain evidence="3 4">HNM0039</strain>
    </source>
</reference>
<dbReference type="OrthoDB" id="4198549at2"/>
<dbReference type="Pfam" id="PF05239">
    <property type="entry name" value="PRC"/>
    <property type="match status" value="1"/>
</dbReference>
<dbReference type="AlphaFoldDB" id="A0A2S1SM74"/>
<evidence type="ECO:0000313" key="3">
    <source>
        <dbReference type="EMBL" id="AWI27481.1"/>
    </source>
</evidence>
<dbReference type="Gene3D" id="2.30.30.240">
    <property type="entry name" value="PRC-barrel domain"/>
    <property type="match status" value="1"/>
</dbReference>
<dbReference type="SUPFAM" id="SSF50346">
    <property type="entry name" value="PRC-barrel domain"/>
    <property type="match status" value="1"/>
</dbReference>
<dbReference type="EMBL" id="CP029188">
    <property type="protein sequence ID" value="AWI27481.1"/>
    <property type="molecule type" value="Genomic_DNA"/>
</dbReference>
<dbReference type="KEGG" id="stir:DDW44_00870"/>
<evidence type="ECO:0000259" key="2">
    <source>
        <dbReference type="Pfam" id="PF05239"/>
    </source>
</evidence>
<organism evidence="3 4">
    <name type="scientific">Streptomyces tirandamycinicus</name>
    <dbReference type="NCBI Taxonomy" id="2174846"/>
    <lineage>
        <taxon>Bacteria</taxon>
        <taxon>Bacillati</taxon>
        <taxon>Actinomycetota</taxon>
        <taxon>Actinomycetes</taxon>
        <taxon>Kitasatosporales</taxon>
        <taxon>Streptomycetaceae</taxon>
        <taxon>Streptomyces</taxon>
    </lineage>
</organism>
<gene>
    <name evidence="3" type="ORF">DDW44_00870</name>
</gene>
<evidence type="ECO:0000313" key="4">
    <source>
        <dbReference type="Proteomes" id="UP000244900"/>
    </source>
</evidence>
<accession>A0A2S1SM74</accession>
<dbReference type="InterPro" id="IPR011033">
    <property type="entry name" value="PRC_barrel-like_sf"/>
</dbReference>
<proteinExistence type="predicted"/>
<evidence type="ECO:0000256" key="1">
    <source>
        <dbReference type="SAM" id="MobiDB-lite"/>
    </source>
</evidence>
<feature type="region of interest" description="Disordered" evidence="1">
    <location>
        <begin position="71"/>
        <end position="91"/>
    </location>
</feature>
<keyword evidence="4" id="KW-1185">Reference proteome</keyword>
<sequence length="146" mass="15622">MLFSTTQGRTVVALSTAERLGTIAACTLAPSPAHISALHLKTRGRHGHIMLWKNVHSFGEDAVTVRSAEGLKPEKELDSAEEAHKSHDPLGKRVLTEAGESMGTVEDIDFDEQDGSLRALLTTEGKVPGDRLMGVGSYAVVVHRPG</sequence>
<protein>
    <recommendedName>
        <fullName evidence="2">PRC-barrel domain-containing protein</fullName>
    </recommendedName>
</protein>
<name>A0A2S1SM74_9ACTN</name>
<dbReference type="InterPro" id="IPR027275">
    <property type="entry name" value="PRC-brl_dom"/>
</dbReference>
<feature type="domain" description="PRC-barrel" evidence="2">
    <location>
        <begin position="82"/>
        <end position="131"/>
    </location>
</feature>
<dbReference type="Proteomes" id="UP000244900">
    <property type="component" value="Chromosome"/>
</dbReference>